<name>A0A183FS62_HELPZ</name>
<accession>A0A3P7ZPW3</accession>
<proteinExistence type="predicted"/>
<reference evidence="3 4" key="1">
    <citation type="submission" date="2018-11" db="EMBL/GenBank/DDBJ databases">
        <authorList>
            <consortium name="Pathogen Informatics"/>
        </authorList>
    </citation>
    <scope>NUCLEOTIDE SEQUENCE [LARGE SCALE GENOMIC DNA]</scope>
</reference>
<evidence type="ECO:0000256" key="1">
    <source>
        <dbReference type="SAM" id="MobiDB-lite"/>
    </source>
</evidence>
<sequence length="448" mass="47169">MIVWLLLFSTPTVYGASIPTQPVIPTASACLQGCFDAGSVVNAAFDLLNFKSIAVDIENFCSLNSALLKCGRECPSEQIRELEARTQGSSFICGEKVEEFRLVSGCLEGAPDVTLKCATECEVPTDVPLRLDSSAAASVNPIVFLDGVAGTCKKHVCVLKCAQKGFNKECAGAGDLFRDVARHQVGSGIEMLTDASTDENATTIHVMAENYLKNLPSECAFLKDLHEFDEVVESDIGTTSEIVATSTIPSAKVAAEAEGGDVDEATKEAEKAVTVEDEATTTSALVEETSSEALETTIAHGEVSGGDLLSLFTIESFVEQSTKEPILVGGFVMETSDEETTTRAATSPEMPEEELEELGPLVTVPTPVEVTEGDVTPEEGKEQARVEGNAVLETTLTPTEPVIVVDDAPADAGENSIQAGTKEEVKSSASATLVFSTLSAAVTVLLLV</sequence>
<gene>
    <name evidence="3" type="ORF">HPBE_LOCUS10749</name>
</gene>
<dbReference type="WBParaSite" id="HPBE_0001074801-mRNA-1">
    <property type="protein sequence ID" value="HPBE_0001074801-mRNA-1"/>
    <property type="gene ID" value="HPBE_0001074801"/>
</dbReference>
<evidence type="ECO:0000313" key="4">
    <source>
        <dbReference type="Proteomes" id="UP000050761"/>
    </source>
</evidence>
<keyword evidence="4" id="KW-1185">Reference proteome</keyword>
<feature type="chain" id="PRO_5044551637" evidence="2">
    <location>
        <begin position="16"/>
        <end position="448"/>
    </location>
</feature>
<evidence type="ECO:0000313" key="3">
    <source>
        <dbReference type="EMBL" id="VDO86207.1"/>
    </source>
</evidence>
<dbReference type="EMBL" id="UZAH01026868">
    <property type="protein sequence ID" value="VDO86207.1"/>
    <property type="molecule type" value="Genomic_DNA"/>
</dbReference>
<protein>
    <submittedName>
        <fullName evidence="5">CPG4 domain-containing protein</fullName>
    </submittedName>
</protein>
<evidence type="ECO:0000313" key="5">
    <source>
        <dbReference type="WBParaSite" id="HPBE_0001074801-mRNA-1"/>
    </source>
</evidence>
<feature type="signal peptide" evidence="2">
    <location>
        <begin position="1"/>
        <end position="15"/>
    </location>
</feature>
<dbReference type="OrthoDB" id="5826293at2759"/>
<dbReference type="Proteomes" id="UP000050761">
    <property type="component" value="Unassembled WGS sequence"/>
</dbReference>
<dbReference type="AlphaFoldDB" id="A0A183FS62"/>
<dbReference type="PANTHER" id="PTHR37442">
    <property type="entry name" value="F18A1.7 PROTEIN-RELATED"/>
    <property type="match status" value="1"/>
</dbReference>
<keyword evidence="2" id="KW-0732">Signal</keyword>
<dbReference type="InterPro" id="IPR053123">
    <property type="entry name" value="CPG4-like"/>
</dbReference>
<accession>A0A183FS62</accession>
<organism evidence="4 5">
    <name type="scientific">Heligmosomoides polygyrus</name>
    <name type="common">Parasitic roundworm</name>
    <dbReference type="NCBI Taxonomy" id="6339"/>
    <lineage>
        <taxon>Eukaryota</taxon>
        <taxon>Metazoa</taxon>
        <taxon>Ecdysozoa</taxon>
        <taxon>Nematoda</taxon>
        <taxon>Chromadorea</taxon>
        <taxon>Rhabditida</taxon>
        <taxon>Rhabditina</taxon>
        <taxon>Rhabditomorpha</taxon>
        <taxon>Strongyloidea</taxon>
        <taxon>Heligmosomidae</taxon>
        <taxon>Heligmosomoides</taxon>
    </lineage>
</organism>
<dbReference type="PANTHER" id="PTHR37442:SF1">
    <property type="entry name" value="CHONDROITIN PROTEOGLYCAN 4 DOMAIN-CONTAINING PROTEIN"/>
    <property type="match status" value="1"/>
</dbReference>
<evidence type="ECO:0000256" key="2">
    <source>
        <dbReference type="SAM" id="SignalP"/>
    </source>
</evidence>
<feature type="region of interest" description="Disordered" evidence="1">
    <location>
        <begin position="336"/>
        <end position="357"/>
    </location>
</feature>
<reference evidence="5" key="2">
    <citation type="submission" date="2019-09" db="UniProtKB">
        <authorList>
            <consortium name="WormBaseParasite"/>
        </authorList>
    </citation>
    <scope>IDENTIFICATION</scope>
</reference>